<accession>A0ABV7HHE0</accession>
<name>A0ABV7HHE0_9GAMM</name>
<reference evidence="2" key="1">
    <citation type="journal article" date="2019" name="Int. J. Syst. Evol. Microbiol.">
        <title>The Global Catalogue of Microorganisms (GCM) 10K type strain sequencing project: providing services to taxonomists for standard genome sequencing and annotation.</title>
        <authorList>
            <consortium name="The Broad Institute Genomics Platform"/>
            <consortium name="The Broad Institute Genome Sequencing Center for Infectious Disease"/>
            <person name="Wu L."/>
            <person name="Ma J."/>
        </authorList>
    </citation>
    <scope>NUCLEOTIDE SEQUENCE [LARGE SCALE GENOMIC DNA]</scope>
    <source>
        <strain evidence="2">KCTC 52438</strain>
    </source>
</reference>
<evidence type="ECO:0000313" key="1">
    <source>
        <dbReference type="EMBL" id="MFC3152053.1"/>
    </source>
</evidence>
<dbReference type="Gene3D" id="3.40.50.2300">
    <property type="match status" value="1"/>
</dbReference>
<evidence type="ECO:0000313" key="2">
    <source>
        <dbReference type="Proteomes" id="UP001595476"/>
    </source>
</evidence>
<dbReference type="EMBL" id="JBHRSZ010000005">
    <property type="protein sequence ID" value="MFC3152053.1"/>
    <property type="molecule type" value="Genomic_DNA"/>
</dbReference>
<dbReference type="Proteomes" id="UP001595476">
    <property type="component" value="Unassembled WGS sequence"/>
</dbReference>
<sequence length="302" mass="33446">MTLSQGCQTVSAITPSHHKKTAAEIDKILVVNSNSHVERYRIAEQAFAESIQGTSYNIIDLMNEDDPVGLLQDVLNHGQFEHIYCIGAKALGSIDYIAPEQDIVFSSVLNWQRFQGQEGISGIASDIAPTSQLAMFKHFFPELTSVGVIYSDTNKARIKQAVSAAESLGITLHPVQMEDNDDIDHHIQFLSDQVQALWLIPDPVVLSSIHTTTQIFELAHQDKLPIFSSNSLFKDLGATLVVSADLPTIGRQAAILIKNTQQHETQVHYPAGSHIILNMNRTMEYQLELNYQALGSVNELIE</sequence>
<gene>
    <name evidence="1" type="ORF">ACFOEK_13505</name>
</gene>
<dbReference type="RefSeq" id="WP_386721815.1">
    <property type="nucleotide sequence ID" value="NZ_JBHRSZ010000005.1"/>
</dbReference>
<comment type="caution">
    <text evidence="1">The sequence shown here is derived from an EMBL/GenBank/DDBJ whole genome shotgun (WGS) entry which is preliminary data.</text>
</comment>
<dbReference type="InterPro" id="IPR007487">
    <property type="entry name" value="ABC_transpt-TYRBP-like"/>
</dbReference>
<dbReference type="PANTHER" id="PTHR35271">
    <property type="entry name" value="ABC TRANSPORTER, SUBSTRATE-BINDING LIPOPROTEIN-RELATED"/>
    <property type="match status" value="1"/>
</dbReference>
<keyword evidence="2" id="KW-1185">Reference proteome</keyword>
<dbReference type="PANTHER" id="PTHR35271:SF1">
    <property type="entry name" value="ABC TRANSPORTER, SUBSTRATE-BINDING LIPOPROTEIN"/>
    <property type="match status" value="1"/>
</dbReference>
<organism evidence="1 2">
    <name type="scientific">Litoribrevibacter euphylliae</name>
    <dbReference type="NCBI Taxonomy" id="1834034"/>
    <lineage>
        <taxon>Bacteria</taxon>
        <taxon>Pseudomonadati</taxon>
        <taxon>Pseudomonadota</taxon>
        <taxon>Gammaproteobacteria</taxon>
        <taxon>Oceanospirillales</taxon>
        <taxon>Oceanospirillaceae</taxon>
        <taxon>Litoribrevibacter</taxon>
    </lineage>
</organism>
<dbReference type="Pfam" id="PF04392">
    <property type="entry name" value="ABC_sub_bind"/>
    <property type="match status" value="1"/>
</dbReference>
<protein>
    <submittedName>
        <fullName evidence="1">ABC transporter substrate-binding protein</fullName>
    </submittedName>
</protein>
<proteinExistence type="predicted"/>